<dbReference type="RefSeq" id="WP_066186000.1">
    <property type="nucleotide sequence ID" value="NZ_LCUJ01000002.1"/>
</dbReference>
<dbReference type="NCBIfam" id="NF037979">
    <property type="entry name" value="Na_transp"/>
    <property type="match status" value="1"/>
</dbReference>
<feature type="transmembrane region" description="Helical" evidence="7">
    <location>
        <begin position="38"/>
        <end position="63"/>
    </location>
</feature>
<feature type="transmembrane region" description="Helical" evidence="7">
    <location>
        <begin position="213"/>
        <end position="235"/>
    </location>
</feature>
<evidence type="ECO:0000256" key="6">
    <source>
        <dbReference type="RuleBase" id="RU003732"/>
    </source>
</evidence>
<dbReference type="SUPFAM" id="SSF161070">
    <property type="entry name" value="SNF-like"/>
    <property type="match status" value="1"/>
</dbReference>
<dbReference type="InterPro" id="IPR037272">
    <property type="entry name" value="SNS_sf"/>
</dbReference>
<comment type="similarity">
    <text evidence="6">Belongs to the sodium:neurotransmitter symporter (SNF) (TC 2.A.22) family.</text>
</comment>
<keyword evidence="2 6" id="KW-0813">Transport</keyword>
<accession>A0A1C0B8T5</accession>
<evidence type="ECO:0000256" key="1">
    <source>
        <dbReference type="ARBA" id="ARBA00004141"/>
    </source>
</evidence>
<feature type="transmembrane region" description="Helical" evidence="7">
    <location>
        <begin position="9"/>
        <end position="26"/>
    </location>
</feature>
<dbReference type="InterPro" id="IPR047218">
    <property type="entry name" value="YocR/YhdH-like"/>
</dbReference>
<keyword evidence="6" id="KW-0769">Symport</keyword>
<feature type="transmembrane region" description="Helical" evidence="7">
    <location>
        <begin position="291"/>
        <end position="319"/>
    </location>
</feature>
<keyword evidence="4 7" id="KW-1133">Transmembrane helix</keyword>
<dbReference type="STRING" id="544718.AAX25_00040"/>
<dbReference type="Pfam" id="PF00209">
    <property type="entry name" value="SNF"/>
    <property type="match status" value="2"/>
</dbReference>
<organism evidence="8 10">
    <name type="scientific">Aliarcobacter thereius</name>
    <dbReference type="NCBI Taxonomy" id="544718"/>
    <lineage>
        <taxon>Bacteria</taxon>
        <taxon>Pseudomonadati</taxon>
        <taxon>Campylobacterota</taxon>
        <taxon>Epsilonproteobacteria</taxon>
        <taxon>Campylobacterales</taxon>
        <taxon>Arcobacteraceae</taxon>
        <taxon>Aliarcobacter</taxon>
    </lineage>
</organism>
<evidence type="ECO:0000313" key="9">
    <source>
        <dbReference type="EMBL" id="TLS73364.1"/>
    </source>
</evidence>
<gene>
    <name evidence="8" type="ORF">AAX29_01025</name>
    <name evidence="9" type="ORF">FE246_02415</name>
</gene>
<feature type="transmembrane region" description="Helical" evidence="7">
    <location>
        <begin position="170"/>
        <end position="193"/>
    </location>
</feature>
<reference evidence="8" key="2">
    <citation type="submission" date="2015-05" db="EMBL/GenBank/DDBJ databases">
        <authorList>
            <person name="Wang D.B."/>
            <person name="Wang M."/>
        </authorList>
    </citation>
    <scope>NUCLEOTIDE SEQUENCE [LARGE SCALE GENOMIC DNA]</scope>
    <source>
        <strain evidence="8">DU22</strain>
    </source>
</reference>
<dbReference type="PRINTS" id="PR00176">
    <property type="entry name" value="NANEUSMPORT"/>
</dbReference>
<feature type="transmembrane region" description="Helical" evidence="7">
    <location>
        <begin position="414"/>
        <end position="440"/>
    </location>
</feature>
<dbReference type="AlphaFoldDB" id="A0A1C0B8T5"/>
<dbReference type="GO" id="GO:0015293">
    <property type="term" value="F:symporter activity"/>
    <property type="evidence" value="ECO:0007669"/>
    <property type="project" value="UniProtKB-KW"/>
</dbReference>
<evidence type="ECO:0000256" key="3">
    <source>
        <dbReference type="ARBA" id="ARBA00022692"/>
    </source>
</evidence>
<feature type="transmembrane region" description="Helical" evidence="7">
    <location>
        <begin position="247"/>
        <end position="271"/>
    </location>
</feature>
<evidence type="ECO:0000256" key="4">
    <source>
        <dbReference type="ARBA" id="ARBA00022989"/>
    </source>
</evidence>
<dbReference type="CDD" id="cd10336">
    <property type="entry name" value="SLC6sbd_Tyt1-Like"/>
    <property type="match status" value="1"/>
</dbReference>
<evidence type="ECO:0000256" key="7">
    <source>
        <dbReference type="SAM" id="Phobius"/>
    </source>
</evidence>
<evidence type="ECO:0000313" key="11">
    <source>
        <dbReference type="Proteomes" id="UP000308001"/>
    </source>
</evidence>
<name>A0A1C0B8T5_9BACT</name>
<dbReference type="PANTHER" id="PTHR42948">
    <property type="entry name" value="TRANSPORTER"/>
    <property type="match status" value="1"/>
</dbReference>
<dbReference type="GO" id="GO:0016020">
    <property type="term" value="C:membrane"/>
    <property type="evidence" value="ECO:0007669"/>
    <property type="project" value="UniProtKB-SubCell"/>
</dbReference>
<dbReference type="PANTHER" id="PTHR42948:SF1">
    <property type="entry name" value="TRANSPORTER"/>
    <property type="match status" value="1"/>
</dbReference>
<reference evidence="10" key="1">
    <citation type="submission" date="2015-05" db="EMBL/GenBank/DDBJ databases">
        <authorList>
            <person name="Rovetto F."/>
            <person name="Cocolin L."/>
            <person name="Illeghems K."/>
            <person name="Van Nieuwerburgh F."/>
            <person name="Houf K."/>
        </authorList>
    </citation>
    <scope>NUCLEOTIDE SEQUENCE [LARGE SCALE GENOMIC DNA]</scope>
    <source>
        <strain evidence="10">DU22</strain>
    </source>
</reference>
<keyword evidence="3 6" id="KW-0812">Transmembrane</keyword>
<dbReference type="PROSITE" id="PS00610">
    <property type="entry name" value="NA_NEUROTRAN_SYMP_1"/>
    <property type="match status" value="1"/>
</dbReference>
<dbReference type="Proteomes" id="UP000308001">
    <property type="component" value="Unassembled WGS sequence"/>
</dbReference>
<evidence type="ECO:0000256" key="5">
    <source>
        <dbReference type="ARBA" id="ARBA00023136"/>
    </source>
</evidence>
<evidence type="ECO:0000313" key="8">
    <source>
        <dbReference type="EMBL" id="OCL99972.1"/>
    </source>
</evidence>
<comment type="subcellular location">
    <subcellularLocation>
        <location evidence="1">Membrane</location>
        <topology evidence="1">Multi-pass membrane protein</topology>
    </subcellularLocation>
</comment>
<feature type="transmembrane region" description="Helical" evidence="7">
    <location>
        <begin position="380"/>
        <end position="402"/>
    </location>
</feature>
<feature type="transmembrane region" description="Helical" evidence="7">
    <location>
        <begin position="84"/>
        <end position="110"/>
    </location>
</feature>
<proteinExistence type="inferred from homology"/>
<feature type="transmembrane region" description="Helical" evidence="7">
    <location>
        <begin position="139"/>
        <end position="158"/>
    </location>
</feature>
<dbReference type="EMBL" id="VBUF01000001">
    <property type="protein sequence ID" value="TLS73364.1"/>
    <property type="molecule type" value="Genomic_DNA"/>
</dbReference>
<keyword evidence="5 7" id="KW-0472">Membrane</keyword>
<dbReference type="PROSITE" id="PS50267">
    <property type="entry name" value="NA_NEUROTRAN_SYMP_3"/>
    <property type="match status" value="1"/>
</dbReference>
<evidence type="ECO:0000256" key="2">
    <source>
        <dbReference type="ARBA" id="ARBA00022448"/>
    </source>
</evidence>
<evidence type="ECO:0000313" key="10">
    <source>
        <dbReference type="Proteomes" id="UP000093281"/>
    </source>
</evidence>
<protein>
    <recommendedName>
        <fullName evidence="6">Transporter</fullName>
    </recommendedName>
</protein>
<dbReference type="OrthoDB" id="9762833at2"/>
<dbReference type="PATRIC" id="fig|544718.51.peg.1002"/>
<reference evidence="9 11" key="3">
    <citation type="submission" date="2019-05" db="EMBL/GenBank/DDBJ databases">
        <title>Arcobacter cibarius and Arcobacter thereius providing challenges in identification an antibiotic susceptibility and Quinolone resistance.</title>
        <authorList>
            <person name="Busch A."/>
            <person name="Hanel I."/>
            <person name="Hotzel H."/>
            <person name="Tomaso H."/>
        </authorList>
    </citation>
    <scope>NUCLEOTIDE SEQUENCE [LARGE SCALE GENOMIC DNA]</scope>
    <source>
        <strain evidence="9 11">17CS1191_2</strain>
    </source>
</reference>
<comment type="caution">
    <text evidence="8">The sequence shown here is derived from an EMBL/GenBank/DDBJ whole genome shotgun (WGS) entry which is preliminary data.</text>
</comment>
<feature type="transmembrane region" description="Helical" evidence="7">
    <location>
        <begin position="340"/>
        <end position="360"/>
    </location>
</feature>
<dbReference type="Proteomes" id="UP000093281">
    <property type="component" value="Unassembled WGS sequence"/>
</dbReference>
<dbReference type="EMBL" id="LCUJ01000002">
    <property type="protein sequence ID" value="OCL99972.1"/>
    <property type="molecule type" value="Genomic_DNA"/>
</dbReference>
<dbReference type="InterPro" id="IPR000175">
    <property type="entry name" value="Na/ntran_symport"/>
</dbReference>
<sequence length="448" mass="49920">MHKNRFSRVGYVLAIAGSAIGLGNIWKFPYITGENGGGAFVLVFLLAVFSIGISIFIAEVILGKIVKKDAVTTFEVLSPKNHKYFKYIGFTFITGILIISFYPIVIAWILHYTVLSFTTLPASVDLAEKYFLNYSQTNLLSQISYFTFVFVLIAFIISKGIKKGIEKLNNMLIPALFIIFILMFFYSITLSGFPKAMEFMFKVDFENFDTNSILIAVGHAFFCLSVGVVTILTYSASISEDTHILKATLFVVIMDVLTAFLSGLIIFTIIFSADANVDKGVGLVFITLPAIFSDMGFAGTIFAIFFFLALAFAAITSAVSMIEPAIMYLMERKGYKRLKATITVSAFAYSLGLLAILSFSNDFKDYLTFYGRSFFDWLDFSTSAIMMPLGGIAISIFVAYIADKEVIRKALEPYLGKFLFSLWLIVLRYLTPFAIFVLMLKEAGLVSF</sequence>